<proteinExistence type="predicted"/>
<evidence type="ECO:0000256" key="2">
    <source>
        <dbReference type="SAM" id="SignalP"/>
    </source>
</evidence>
<accession>A0ABQ2K030</accession>
<evidence type="ECO:0000256" key="1">
    <source>
        <dbReference type="SAM" id="Phobius"/>
    </source>
</evidence>
<feature type="transmembrane region" description="Helical" evidence="1">
    <location>
        <begin position="43"/>
        <end position="62"/>
    </location>
</feature>
<keyword evidence="1" id="KW-0812">Transmembrane</keyword>
<protein>
    <recommendedName>
        <fullName evidence="5">PEP-CTERM protein-sorting domain-containing protein</fullName>
    </recommendedName>
</protein>
<sequence length="68" mass="7086">MGKFRLTGVSPLYISKFLPALVPALLAAVPAHASGGTPLPEPSGLFLLSMGVAGVIIGRRLSSKRRED</sequence>
<feature type="chain" id="PRO_5045786788" description="PEP-CTERM protein-sorting domain-containing protein" evidence="2">
    <location>
        <begin position="34"/>
        <end position="68"/>
    </location>
</feature>
<evidence type="ECO:0000313" key="3">
    <source>
        <dbReference type="EMBL" id="GGN59956.1"/>
    </source>
</evidence>
<evidence type="ECO:0008006" key="5">
    <source>
        <dbReference type="Google" id="ProtNLM"/>
    </source>
</evidence>
<comment type="caution">
    <text evidence="3">The sequence shown here is derived from an EMBL/GenBank/DDBJ whole genome shotgun (WGS) entry which is preliminary data.</text>
</comment>
<keyword evidence="2" id="KW-0732">Signal</keyword>
<dbReference type="InterPro" id="IPR013424">
    <property type="entry name" value="Ice-binding_C"/>
</dbReference>
<dbReference type="NCBIfam" id="TIGR02595">
    <property type="entry name" value="PEP_CTERM"/>
    <property type="match status" value="1"/>
</dbReference>
<organism evidence="3 4">
    <name type="scientific">Novosphingobium indicum</name>
    <dbReference type="NCBI Taxonomy" id="462949"/>
    <lineage>
        <taxon>Bacteria</taxon>
        <taxon>Pseudomonadati</taxon>
        <taxon>Pseudomonadota</taxon>
        <taxon>Alphaproteobacteria</taxon>
        <taxon>Sphingomonadales</taxon>
        <taxon>Sphingomonadaceae</taxon>
        <taxon>Novosphingobium</taxon>
    </lineage>
</organism>
<feature type="signal peptide" evidence="2">
    <location>
        <begin position="1"/>
        <end position="33"/>
    </location>
</feature>
<dbReference type="EMBL" id="BMLK01000028">
    <property type="protein sequence ID" value="GGN59956.1"/>
    <property type="molecule type" value="Genomic_DNA"/>
</dbReference>
<keyword evidence="1" id="KW-1133">Transmembrane helix</keyword>
<keyword evidence="4" id="KW-1185">Reference proteome</keyword>
<keyword evidence="1" id="KW-0472">Membrane</keyword>
<evidence type="ECO:0000313" key="4">
    <source>
        <dbReference type="Proteomes" id="UP000605099"/>
    </source>
</evidence>
<dbReference type="Proteomes" id="UP000605099">
    <property type="component" value="Unassembled WGS sequence"/>
</dbReference>
<reference evidence="4" key="1">
    <citation type="journal article" date="2019" name="Int. J. Syst. Evol. Microbiol.">
        <title>The Global Catalogue of Microorganisms (GCM) 10K type strain sequencing project: providing services to taxonomists for standard genome sequencing and annotation.</title>
        <authorList>
            <consortium name="The Broad Institute Genomics Platform"/>
            <consortium name="The Broad Institute Genome Sequencing Center for Infectious Disease"/>
            <person name="Wu L."/>
            <person name="Ma J."/>
        </authorList>
    </citation>
    <scope>NUCLEOTIDE SEQUENCE [LARGE SCALE GENOMIC DNA]</scope>
    <source>
        <strain evidence="4">CGMCC 1.6784</strain>
    </source>
</reference>
<gene>
    <name evidence="3" type="ORF">GCM10011349_41020</name>
</gene>
<name>A0ABQ2K030_9SPHN</name>